<dbReference type="Proteomes" id="UP000673691">
    <property type="component" value="Unassembled WGS sequence"/>
</dbReference>
<evidence type="ECO:0000313" key="3">
    <source>
        <dbReference type="EMBL" id="KAG5457085.1"/>
    </source>
</evidence>
<name>A0A8H8DFZ4_9FUNG</name>
<accession>A0A8H8DFZ4</accession>
<keyword evidence="2" id="KW-0472">Membrane</keyword>
<evidence type="ECO:0000256" key="1">
    <source>
        <dbReference type="SAM" id="MobiDB-lite"/>
    </source>
</evidence>
<feature type="compositionally biased region" description="Basic and acidic residues" evidence="1">
    <location>
        <begin position="455"/>
        <end position="474"/>
    </location>
</feature>
<sequence length="625" mass="66462">ITLHIINVSLVDPFAVRAEEERYGRPVPAHWAPQPPQCTQYNAVPIADLLKIPHLTSSHTAGLHDQHYLASQSLSRQADVVAALASPRLLQLYAAVVAGLLFRELRNSRPFLYKCVVQLAHWLKPVLAPLRSPSRPPYHTQQPVGTWLVLTSLAGQDMLRFGDIGNTLSPRFGLDSLDFWLAFIGHAFVAFAGAYSVLLLDGEMTVINAVQAQAATGAVLVIGPEASMALLGGAATEFVALGDGENANNANNQDHEHGQGGGPSFLAKIASSVAGLLGINISSASATTLIGVVMRNYSSIPILSTGLAWLFLMHHHTPIELLPLVIFPCVETAAAWHGRNVAPWFSSASRLAFIVVLINGWYNGTASWGLTPFLLLCLGKPFLLLLFLSATGPVMVCQLLGKFAVRAWRKAFPPPGVALANEGPRIHYPGAAETGDQPAAAPVDPSASSAGGSSVREEGRRRVEDDERRERERRRRDELLDELDDLIEDARKMGVDASYRTPLHAGTSADGISAGAIIGNGGATSAGARRVAASADGGGRIVLAVRDAFGIEVDGRGDARVAAAAAAVDTDRRRVRVLLEFGPLRPPGAVRALVPVRRMQGASGIQGRDEVSRLQAGSNDVPEVG</sequence>
<feature type="transmembrane region" description="Helical" evidence="2">
    <location>
        <begin position="179"/>
        <end position="200"/>
    </location>
</feature>
<keyword evidence="2" id="KW-1133">Transmembrane helix</keyword>
<comment type="caution">
    <text evidence="3">The sequence shown here is derived from an EMBL/GenBank/DDBJ whole genome shotgun (WGS) entry which is preliminary data.</text>
</comment>
<keyword evidence="2" id="KW-0812">Transmembrane</keyword>
<dbReference type="AlphaFoldDB" id="A0A8H8DFZ4"/>
<keyword evidence="4" id="KW-1185">Reference proteome</keyword>
<feature type="transmembrane region" description="Helical" evidence="2">
    <location>
        <begin position="382"/>
        <end position="401"/>
    </location>
</feature>
<feature type="non-terminal residue" evidence="3">
    <location>
        <position position="1"/>
    </location>
</feature>
<gene>
    <name evidence="3" type="ORF">BJ554DRAFT_2996</name>
</gene>
<feature type="region of interest" description="Disordered" evidence="1">
    <location>
        <begin position="604"/>
        <end position="625"/>
    </location>
</feature>
<evidence type="ECO:0000256" key="2">
    <source>
        <dbReference type="SAM" id="Phobius"/>
    </source>
</evidence>
<feature type="compositionally biased region" description="Low complexity" evidence="1">
    <location>
        <begin position="438"/>
        <end position="454"/>
    </location>
</feature>
<dbReference type="EMBL" id="JAEFCI010010663">
    <property type="protein sequence ID" value="KAG5457085.1"/>
    <property type="molecule type" value="Genomic_DNA"/>
</dbReference>
<evidence type="ECO:0000313" key="4">
    <source>
        <dbReference type="Proteomes" id="UP000673691"/>
    </source>
</evidence>
<proteinExistence type="predicted"/>
<feature type="region of interest" description="Disordered" evidence="1">
    <location>
        <begin position="428"/>
        <end position="474"/>
    </location>
</feature>
<protein>
    <submittedName>
        <fullName evidence="3">Uncharacterized protein</fullName>
    </submittedName>
</protein>
<organism evidence="3 4">
    <name type="scientific">Olpidium bornovanus</name>
    <dbReference type="NCBI Taxonomy" id="278681"/>
    <lineage>
        <taxon>Eukaryota</taxon>
        <taxon>Fungi</taxon>
        <taxon>Fungi incertae sedis</taxon>
        <taxon>Olpidiomycota</taxon>
        <taxon>Olpidiomycotina</taxon>
        <taxon>Olpidiomycetes</taxon>
        <taxon>Olpidiales</taxon>
        <taxon>Olpidiaceae</taxon>
        <taxon>Olpidium</taxon>
    </lineage>
</organism>
<reference evidence="3 4" key="1">
    <citation type="journal article" name="Sci. Rep.">
        <title>Genome-scale phylogenetic analyses confirm Olpidium as the closest living zoosporic fungus to the non-flagellated, terrestrial fungi.</title>
        <authorList>
            <person name="Chang Y."/>
            <person name="Rochon D."/>
            <person name="Sekimoto S."/>
            <person name="Wang Y."/>
            <person name="Chovatia M."/>
            <person name="Sandor L."/>
            <person name="Salamov A."/>
            <person name="Grigoriev I.V."/>
            <person name="Stajich J.E."/>
            <person name="Spatafora J.W."/>
        </authorList>
    </citation>
    <scope>NUCLEOTIDE SEQUENCE [LARGE SCALE GENOMIC DNA]</scope>
    <source>
        <strain evidence="3">S191</strain>
    </source>
</reference>